<dbReference type="FunFam" id="3.40.309.10:FF:000009">
    <property type="entry name" value="Aldehyde dehydrogenase A"/>
    <property type="match status" value="1"/>
</dbReference>
<accession>A0A5J5HSE3</accession>
<dbReference type="InterPro" id="IPR016162">
    <property type="entry name" value="Ald_DH_N"/>
</dbReference>
<keyword evidence="3" id="KW-0520">NAD</keyword>
<dbReference type="InterPro" id="IPR029510">
    <property type="entry name" value="Ald_DH_CS_GLU"/>
</dbReference>
<dbReference type="PANTHER" id="PTHR42986:SF1">
    <property type="entry name" value="BENZALDEHYDE DEHYDROGENASE YFMT"/>
    <property type="match status" value="1"/>
</dbReference>
<dbReference type="PROSITE" id="PS00687">
    <property type="entry name" value="ALDEHYDE_DEHYDR_GLU"/>
    <property type="match status" value="1"/>
</dbReference>
<dbReference type="Proteomes" id="UP000326671">
    <property type="component" value="Unassembled WGS sequence"/>
</dbReference>
<name>A0A5J5HSE3_9BACI</name>
<dbReference type="OrthoDB" id="9762913at2"/>
<dbReference type="InterPro" id="IPR016163">
    <property type="entry name" value="Ald_DH_C"/>
</dbReference>
<feature type="active site" evidence="4">
    <location>
        <position position="257"/>
    </location>
</feature>
<evidence type="ECO:0000256" key="3">
    <source>
        <dbReference type="ARBA" id="ARBA00023027"/>
    </source>
</evidence>
<dbReference type="GO" id="GO:0016620">
    <property type="term" value="F:oxidoreductase activity, acting on the aldehyde or oxo group of donors, NAD or NADP as acceptor"/>
    <property type="evidence" value="ECO:0007669"/>
    <property type="project" value="InterPro"/>
</dbReference>
<organism evidence="7 8">
    <name type="scientific">Niallia endozanthoxylica</name>
    <dbReference type="NCBI Taxonomy" id="2036016"/>
    <lineage>
        <taxon>Bacteria</taxon>
        <taxon>Bacillati</taxon>
        <taxon>Bacillota</taxon>
        <taxon>Bacilli</taxon>
        <taxon>Bacillales</taxon>
        <taxon>Bacillaceae</taxon>
        <taxon>Niallia</taxon>
    </lineage>
</organism>
<comment type="similarity">
    <text evidence="1 5">Belongs to the aldehyde dehydrogenase family.</text>
</comment>
<feature type="domain" description="Aldehyde dehydrogenase" evidence="6">
    <location>
        <begin position="20"/>
        <end position="478"/>
    </location>
</feature>
<reference evidence="7 8" key="1">
    <citation type="submission" date="2019-09" db="EMBL/GenBank/DDBJ databases">
        <title>Whole genome sequences of isolates from the Mars Exploration Rovers.</title>
        <authorList>
            <person name="Seuylemezian A."/>
            <person name="Vaishampayan P."/>
        </authorList>
    </citation>
    <scope>NUCLEOTIDE SEQUENCE [LARGE SCALE GENOMIC DNA]</scope>
    <source>
        <strain evidence="7 8">MER_TA_151</strain>
    </source>
</reference>
<evidence type="ECO:0000256" key="4">
    <source>
        <dbReference type="PROSITE-ProRule" id="PRU10007"/>
    </source>
</evidence>
<dbReference type="PANTHER" id="PTHR42986">
    <property type="entry name" value="BENZALDEHYDE DEHYDROGENASE YFMT"/>
    <property type="match status" value="1"/>
</dbReference>
<evidence type="ECO:0000313" key="8">
    <source>
        <dbReference type="Proteomes" id="UP000326671"/>
    </source>
</evidence>
<dbReference type="SUPFAM" id="SSF53720">
    <property type="entry name" value="ALDH-like"/>
    <property type="match status" value="1"/>
</dbReference>
<evidence type="ECO:0000313" key="7">
    <source>
        <dbReference type="EMBL" id="KAA9023796.1"/>
    </source>
</evidence>
<dbReference type="Pfam" id="PF00171">
    <property type="entry name" value="Aldedh"/>
    <property type="match status" value="1"/>
</dbReference>
<dbReference type="RefSeq" id="WP_150440197.1">
    <property type="nucleotide sequence ID" value="NZ_VYKL01000018.1"/>
</dbReference>
<dbReference type="Gene3D" id="3.40.309.10">
    <property type="entry name" value="Aldehyde Dehydrogenase, Chain A, domain 2"/>
    <property type="match status" value="1"/>
</dbReference>
<evidence type="ECO:0000256" key="1">
    <source>
        <dbReference type="ARBA" id="ARBA00009986"/>
    </source>
</evidence>
<gene>
    <name evidence="7" type="ORF">F4V44_11645</name>
</gene>
<evidence type="ECO:0000259" key="6">
    <source>
        <dbReference type="Pfam" id="PF00171"/>
    </source>
</evidence>
<protein>
    <submittedName>
        <fullName evidence="7">Aldehyde dehydrogenase family protein</fullName>
    </submittedName>
</protein>
<evidence type="ECO:0000256" key="2">
    <source>
        <dbReference type="ARBA" id="ARBA00023002"/>
    </source>
</evidence>
<sequence length="489" mass="53097">MSTVTNTLNSWTKQYIGGEWQEGNSQNSYTNKNPFDQSSLVSIKLASIKDIDASYKEAQQAQIHWQQSNPSERADMMKKAAEVVESMREEIVSVLISETGSSVIKANVEVDLAIADIQEFANIPFKMNSEIRSSVIPDKENRVYRFPVGVVGVISPFNFPFYLSMRAIAPALAAGNGVVAKPDLQTYISGGLIIAKVFEKVGLPKGLFNVVVVDIAEIGDTFVEHPIPQVISFTGSTAVGRRIGGLCGKHLKRAALELGGNNVMIVLDDADVNQAASAAVFGKFLHQGQICMSLNRIIVHRNIYNEFVQVFKEKTAMLKAGNPANPEVFIGPLINEGQVNKIKSLVDQSIEQGANCILKGKIEGTFVEPIILTDVTNDMAVAKNELFGPVAAILPVDSEEEAIRIANESDCGLSGAVFTGDVEHGVNVALQVHTGMIHVNDQSVNCEPNIPFGGEKSSGLGRYGGEWSLDEFTTTRWVSVQKVPRPFPF</sequence>
<dbReference type="AlphaFoldDB" id="A0A5J5HSE3"/>
<dbReference type="Gene3D" id="3.40.605.10">
    <property type="entry name" value="Aldehyde Dehydrogenase, Chain A, domain 1"/>
    <property type="match status" value="1"/>
</dbReference>
<dbReference type="InterPro" id="IPR015590">
    <property type="entry name" value="Aldehyde_DH_dom"/>
</dbReference>
<proteinExistence type="inferred from homology"/>
<dbReference type="InterPro" id="IPR016161">
    <property type="entry name" value="Ald_DH/histidinol_DH"/>
</dbReference>
<keyword evidence="2 5" id="KW-0560">Oxidoreductase</keyword>
<evidence type="ECO:0000256" key="5">
    <source>
        <dbReference type="RuleBase" id="RU003345"/>
    </source>
</evidence>
<dbReference type="EMBL" id="VYKL01000018">
    <property type="protein sequence ID" value="KAA9023796.1"/>
    <property type="molecule type" value="Genomic_DNA"/>
</dbReference>
<comment type="caution">
    <text evidence="7">The sequence shown here is derived from an EMBL/GenBank/DDBJ whole genome shotgun (WGS) entry which is preliminary data.</text>
</comment>
<keyword evidence="8" id="KW-1185">Reference proteome</keyword>